<organism evidence="2 3">
    <name type="scientific">Sphingomonas leidyi</name>
    <dbReference type="NCBI Taxonomy" id="68569"/>
    <lineage>
        <taxon>Bacteria</taxon>
        <taxon>Pseudomonadati</taxon>
        <taxon>Pseudomonadota</taxon>
        <taxon>Alphaproteobacteria</taxon>
        <taxon>Sphingomonadales</taxon>
        <taxon>Sphingomonadaceae</taxon>
        <taxon>Sphingomonas</taxon>
    </lineage>
</organism>
<feature type="transmembrane region" description="Helical" evidence="1">
    <location>
        <begin position="49"/>
        <end position="68"/>
    </location>
</feature>
<keyword evidence="1" id="KW-0472">Membrane</keyword>
<name>A0A7X5V0L6_9SPHN</name>
<evidence type="ECO:0000313" key="2">
    <source>
        <dbReference type="EMBL" id="NIJ65057.1"/>
    </source>
</evidence>
<proteinExistence type="predicted"/>
<dbReference type="EMBL" id="JAASQV010000002">
    <property type="protein sequence ID" value="NIJ65057.1"/>
    <property type="molecule type" value="Genomic_DNA"/>
</dbReference>
<dbReference type="Proteomes" id="UP000564677">
    <property type="component" value="Unassembled WGS sequence"/>
</dbReference>
<keyword evidence="1" id="KW-0812">Transmembrane</keyword>
<reference evidence="2 3" key="1">
    <citation type="submission" date="2020-03" db="EMBL/GenBank/DDBJ databases">
        <title>Genomic Encyclopedia of Type Strains, Phase IV (KMG-IV): sequencing the most valuable type-strain genomes for metagenomic binning, comparative biology and taxonomic classification.</title>
        <authorList>
            <person name="Goeker M."/>
        </authorList>
    </citation>
    <scope>NUCLEOTIDE SEQUENCE [LARGE SCALE GENOMIC DNA]</scope>
    <source>
        <strain evidence="2 3">DSM 4733</strain>
    </source>
</reference>
<dbReference type="RefSeq" id="WP_243857276.1">
    <property type="nucleotide sequence ID" value="NZ_CP170557.1"/>
</dbReference>
<dbReference type="AlphaFoldDB" id="A0A7X5V0L6"/>
<evidence type="ECO:0000313" key="3">
    <source>
        <dbReference type="Proteomes" id="UP000564677"/>
    </source>
</evidence>
<keyword evidence="3" id="KW-1185">Reference proteome</keyword>
<accession>A0A7X5V0L6</accession>
<protein>
    <submittedName>
        <fullName evidence="2">Uncharacterized protein</fullName>
    </submittedName>
</protein>
<feature type="transmembrane region" description="Helical" evidence="1">
    <location>
        <begin position="12"/>
        <end position="29"/>
    </location>
</feature>
<comment type="caution">
    <text evidence="2">The sequence shown here is derived from an EMBL/GenBank/DDBJ whole genome shotgun (WGS) entry which is preliminary data.</text>
</comment>
<sequence>MWGFFGSMQQQLWFGAAGAAAIAVVSALGEHRRRRRTRIDDVGYVPWQFLQVMAMLGAVILASVALNLR</sequence>
<gene>
    <name evidence="2" type="ORF">FHR20_002019</name>
</gene>
<keyword evidence="1" id="KW-1133">Transmembrane helix</keyword>
<evidence type="ECO:0000256" key="1">
    <source>
        <dbReference type="SAM" id="Phobius"/>
    </source>
</evidence>